<comment type="caution">
    <text evidence="1">The sequence shown here is derived from an EMBL/GenBank/DDBJ whole genome shotgun (WGS) entry which is preliminary data.</text>
</comment>
<keyword evidence="2" id="KW-1185">Reference proteome</keyword>
<accession>A0ACA9K4S6</accession>
<organism evidence="1 2">
    <name type="scientific">Scutellospora calospora</name>
    <dbReference type="NCBI Taxonomy" id="85575"/>
    <lineage>
        <taxon>Eukaryota</taxon>
        <taxon>Fungi</taxon>
        <taxon>Fungi incertae sedis</taxon>
        <taxon>Mucoromycota</taxon>
        <taxon>Glomeromycotina</taxon>
        <taxon>Glomeromycetes</taxon>
        <taxon>Diversisporales</taxon>
        <taxon>Gigasporaceae</taxon>
        <taxon>Scutellospora</taxon>
    </lineage>
</organism>
<evidence type="ECO:0000313" key="2">
    <source>
        <dbReference type="Proteomes" id="UP000789860"/>
    </source>
</evidence>
<sequence>MILIIIIKTFNKNASRTSKTILEITSKNSSETTYKINNKTTSEITNETANKTTNETTSKITSKIISETTNIYLYIYYSLSTVKYSSNNNKMIVDTETDTLMFEDHVDDFFKYVVKQIYASKNDSLYEVKQYLDKQIAI</sequence>
<reference evidence="1" key="1">
    <citation type="submission" date="2021-06" db="EMBL/GenBank/DDBJ databases">
        <authorList>
            <person name="Kallberg Y."/>
            <person name="Tangrot J."/>
            <person name="Rosling A."/>
        </authorList>
    </citation>
    <scope>NUCLEOTIDE SEQUENCE</scope>
    <source>
        <strain evidence="1">AU212A</strain>
    </source>
</reference>
<dbReference type="Proteomes" id="UP000789860">
    <property type="component" value="Unassembled WGS sequence"/>
</dbReference>
<protein>
    <submittedName>
        <fullName evidence="1">653_t:CDS:1</fullName>
    </submittedName>
</protein>
<gene>
    <name evidence="1" type="ORF">SCALOS_LOCUS1222</name>
</gene>
<dbReference type="EMBL" id="CAJVPM010000783">
    <property type="protein sequence ID" value="CAG8451985.1"/>
    <property type="molecule type" value="Genomic_DNA"/>
</dbReference>
<name>A0ACA9K4S6_9GLOM</name>
<evidence type="ECO:0000313" key="1">
    <source>
        <dbReference type="EMBL" id="CAG8451985.1"/>
    </source>
</evidence>
<proteinExistence type="predicted"/>